<comment type="cofactor">
    <cofactor evidence="5">
        <name>Mg(2+)</name>
        <dbReference type="ChEBI" id="CHEBI:18420"/>
    </cofactor>
</comment>
<comment type="catalytic activity">
    <reaction evidence="5">
        <text>(6S)-5-formyl-5,6,7,8-tetrahydrofolate + ATP = (6R)-5,10-methenyltetrahydrofolate + ADP + phosphate</text>
        <dbReference type="Rhea" id="RHEA:10488"/>
        <dbReference type="ChEBI" id="CHEBI:30616"/>
        <dbReference type="ChEBI" id="CHEBI:43474"/>
        <dbReference type="ChEBI" id="CHEBI:57455"/>
        <dbReference type="ChEBI" id="CHEBI:57457"/>
        <dbReference type="ChEBI" id="CHEBI:456216"/>
        <dbReference type="EC" id="6.3.3.2"/>
    </reaction>
</comment>
<keyword evidence="2 4" id="KW-0547">Nucleotide-binding</keyword>
<evidence type="ECO:0000256" key="2">
    <source>
        <dbReference type="ARBA" id="ARBA00022741"/>
    </source>
</evidence>
<keyword evidence="7" id="KW-1185">Reference proteome</keyword>
<keyword evidence="3 4" id="KW-0067">ATP-binding</keyword>
<dbReference type="InterPro" id="IPR002698">
    <property type="entry name" value="FTHF_cligase"/>
</dbReference>
<dbReference type="InterPro" id="IPR037171">
    <property type="entry name" value="NagB/RpiA_transferase-like"/>
</dbReference>
<organism evidence="6 7">
    <name type="scientific">Candidatus Manganitrophus noduliformans</name>
    <dbReference type="NCBI Taxonomy" id="2606439"/>
    <lineage>
        <taxon>Bacteria</taxon>
        <taxon>Pseudomonadati</taxon>
        <taxon>Nitrospirota</taxon>
        <taxon>Nitrospiria</taxon>
        <taxon>Candidatus Troglogloeales</taxon>
        <taxon>Candidatus Manganitrophaceae</taxon>
        <taxon>Candidatus Manganitrophus</taxon>
    </lineage>
</organism>
<dbReference type="NCBIfam" id="TIGR02727">
    <property type="entry name" value="MTHFS_bact"/>
    <property type="match status" value="1"/>
</dbReference>
<dbReference type="PANTHER" id="PTHR23407:SF1">
    <property type="entry name" value="5-FORMYLTETRAHYDROFOLATE CYCLO-LIGASE"/>
    <property type="match status" value="1"/>
</dbReference>
<evidence type="ECO:0000256" key="3">
    <source>
        <dbReference type="ARBA" id="ARBA00022840"/>
    </source>
</evidence>
<keyword evidence="5" id="KW-0479">Metal-binding</keyword>
<reference evidence="6 7" key="1">
    <citation type="journal article" date="2020" name="Nature">
        <title>Bacterial chemolithoautotrophy via manganese oxidation.</title>
        <authorList>
            <person name="Yu H."/>
            <person name="Leadbetter J.R."/>
        </authorList>
    </citation>
    <scope>NUCLEOTIDE SEQUENCE [LARGE SCALE GENOMIC DNA]</scope>
    <source>
        <strain evidence="6 7">Mn-1</strain>
    </source>
</reference>
<protein>
    <recommendedName>
        <fullName evidence="5">5-formyltetrahydrofolate cyclo-ligase</fullName>
        <ecNumber evidence="5">6.3.3.2</ecNumber>
    </recommendedName>
</protein>
<dbReference type="Gene3D" id="3.40.50.10420">
    <property type="entry name" value="NagB/RpiA/CoA transferase-like"/>
    <property type="match status" value="1"/>
</dbReference>
<dbReference type="SUPFAM" id="SSF100950">
    <property type="entry name" value="NagB/RpiA/CoA transferase-like"/>
    <property type="match status" value="1"/>
</dbReference>
<dbReference type="InterPro" id="IPR024185">
    <property type="entry name" value="FTHF_cligase-like_sf"/>
</dbReference>
<keyword evidence="5" id="KW-0460">Magnesium</keyword>
<feature type="binding site" evidence="4">
    <location>
        <position position="58"/>
    </location>
    <ligand>
        <name>substrate</name>
    </ligand>
</feature>
<keyword evidence="6" id="KW-0436">Ligase</keyword>
<dbReference type="GO" id="GO:0035999">
    <property type="term" value="P:tetrahydrofolate interconversion"/>
    <property type="evidence" value="ECO:0007669"/>
    <property type="project" value="TreeGrafter"/>
</dbReference>
<evidence type="ECO:0000256" key="4">
    <source>
        <dbReference type="PIRSR" id="PIRSR006806-1"/>
    </source>
</evidence>
<dbReference type="GO" id="GO:0046872">
    <property type="term" value="F:metal ion binding"/>
    <property type="evidence" value="ECO:0007669"/>
    <property type="project" value="UniProtKB-KW"/>
</dbReference>
<sequence length="202" mass="22815">MGHFTDKKEIRAGFLLQRKALSSEECRLKSGEIAKRFLASSEFNAAQTIHFYLAMAAEVQTDEMIREALRMKKRVVVPLVQPETKSLALSELIELHPSKLQPGPYGISEPRLEYRKKVDPKEVELWVVPGVAFDETGNRLGFGGGYYDRLLSSARGRKVGMAFEFQVLNQLPIEETDHPVDLIMTEKRTIYIQGDESAGETN</sequence>
<dbReference type="RefSeq" id="WP_168058622.1">
    <property type="nucleotide sequence ID" value="NZ_VTOW01000001.1"/>
</dbReference>
<dbReference type="PANTHER" id="PTHR23407">
    <property type="entry name" value="ATPASE INHIBITOR/5-FORMYLTETRAHYDROFOLATE CYCLO-LIGASE"/>
    <property type="match status" value="1"/>
</dbReference>
<evidence type="ECO:0000256" key="1">
    <source>
        <dbReference type="ARBA" id="ARBA00010638"/>
    </source>
</evidence>
<dbReference type="GO" id="GO:0030272">
    <property type="term" value="F:5-formyltetrahydrofolate cyclo-ligase activity"/>
    <property type="evidence" value="ECO:0007669"/>
    <property type="project" value="UniProtKB-EC"/>
</dbReference>
<feature type="binding site" evidence="4">
    <location>
        <position position="53"/>
    </location>
    <ligand>
        <name>substrate</name>
    </ligand>
</feature>
<dbReference type="EC" id="6.3.3.2" evidence="5"/>
<evidence type="ECO:0000313" key="6">
    <source>
        <dbReference type="EMBL" id="NKE70367.1"/>
    </source>
</evidence>
<dbReference type="Proteomes" id="UP000534783">
    <property type="component" value="Unassembled WGS sequence"/>
</dbReference>
<accession>A0A7X6DNH6</accession>
<evidence type="ECO:0000256" key="5">
    <source>
        <dbReference type="RuleBase" id="RU361279"/>
    </source>
</evidence>
<proteinExistence type="inferred from homology"/>
<feature type="binding site" evidence="4">
    <location>
        <begin position="7"/>
        <end position="11"/>
    </location>
    <ligand>
        <name>ATP</name>
        <dbReference type="ChEBI" id="CHEBI:30616"/>
    </ligand>
</feature>
<dbReference type="EMBL" id="VTOW01000001">
    <property type="protein sequence ID" value="NKE70367.1"/>
    <property type="molecule type" value="Genomic_DNA"/>
</dbReference>
<comment type="similarity">
    <text evidence="1 5">Belongs to the 5-formyltetrahydrofolate cyclo-ligase family.</text>
</comment>
<comment type="caution">
    <text evidence="6">The sequence shown here is derived from an EMBL/GenBank/DDBJ whole genome shotgun (WGS) entry which is preliminary data.</text>
</comment>
<dbReference type="GO" id="GO:0005524">
    <property type="term" value="F:ATP binding"/>
    <property type="evidence" value="ECO:0007669"/>
    <property type="project" value="UniProtKB-KW"/>
</dbReference>
<dbReference type="GO" id="GO:0009396">
    <property type="term" value="P:folic acid-containing compound biosynthetic process"/>
    <property type="evidence" value="ECO:0007669"/>
    <property type="project" value="TreeGrafter"/>
</dbReference>
<gene>
    <name evidence="6" type="ORF">MNODULE_06400</name>
</gene>
<dbReference type="Pfam" id="PF01812">
    <property type="entry name" value="5-FTHF_cyc-lig"/>
    <property type="match status" value="1"/>
</dbReference>
<feature type="binding site" evidence="4">
    <location>
        <begin position="139"/>
        <end position="147"/>
    </location>
    <ligand>
        <name>ATP</name>
        <dbReference type="ChEBI" id="CHEBI:30616"/>
    </ligand>
</feature>
<name>A0A7X6DNH6_9BACT</name>
<evidence type="ECO:0000313" key="7">
    <source>
        <dbReference type="Proteomes" id="UP000534783"/>
    </source>
</evidence>
<dbReference type="AlphaFoldDB" id="A0A7X6DNH6"/>
<dbReference type="PIRSF" id="PIRSF006806">
    <property type="entry name" value="FTHF_cligase"/>
    <property type="match status" value="1"/>
</dbReference>